<evidence type="ECO:0000259" key="1">
    <source>
        <dbReference type="PROSITE" id="PS50994"/>
    </source>
</evidence>
<dbReference type="InterPro" id="IPR009057">
    <property type="entry name" value="Homeodomain-like_sf"/>
</dbReference>
<dbReference type="GO" id="GO:0015074">
    <property type="term" value="P:DNA integration"/>
    <property type="evidence" value="ECO:0007669"/>
    <property type="project" value="InterPro"/>
</dbReference>
<gene>
    <name evidence="2" type="ORF">DEM25_010035</name>
</gene>
<dbReference type="Gene3D" id="3.30.420.10">
    <property type="entry name" value="Ribonuclease H-like superfamily/Ribonuclease H"/>
    <property type="match status" value="1"/>
</dbReference>
<dbReference type="InterPro" id="IPR048020">
    <property type="entry name" value="Transpos_IS3"/>
</dbReference>
<sequence length="370" mass="43412">MKRSRFSEEQIIGILKEHQAGLSAAELCRKHGVSEPTFYKWRSKYGGMEVSDAKRLKALEEENAKLKKLLAESMLDVSTLREMLGKKLLRPGSRRSAVNWAITEKGYSQRRACALVGIDPRVYRYRSTRGDDGALRRRLRELSSERRRFGYRRLHILLRREGWEVNWKKLYRIYREERLTVRRRGGRKRALGTRAPMAIPQGPNQRWSLDFMSDALSCGRRFRVLCVIDDFSRECLATVVDTSISGVRVARELDRIAEIRGYPCMVVSDNGTELTSNAILKWQEERRVEWHYIAPGKPMQNGFVESFNGRLWDECLNEHLFVGLRHARQLIAAWRDDYNHHRPHTSLDGLTPREYFNRSEKDQNRNRLNF</sequence>
<dbReference type="PROSITE" id="PS50994">
    <property type="entry name" value="INTEGRASE"/>
    <property type="match status" value="1"/>
</dbReference>
<accession>A0A3A8AM19</accession>
<dbReference type="AlphaFoldDB" id="A0A3A8AM19"/>
<proteinExistence type="predicted"/>
<organism evidence="2 3">
    <name type="scientific">Oceaniradius stylonematis</name>
    <dbReference type="NCBI Taxonomy" id="2184161"/>
    <lineage>
        <taxon>Bacteria</taxon>
        <taxon>Pseudomonadati</taxon>
        <taxon>Pseudomonadota</taxon>
        <taxon>Alphaproteobacteria</taxon>
        <taxon>Hyphomicrobiales</taxon>
        <taxon>Ahrensiaceae</taxon>
        <taxon>Oceaniradius</taxon>
    </lineage>
</organism>
<dbReference type="EMBL" id="QFWV02000005">
    <property type="protein sequence ID" value="RKF06963.1"/>
    <property type="molecule type" value="Genomic_DNA"/>
</dbReference>
<keyword evidence="3" id="KW-1185">Reference proteome</keyword>
<dbReference type="GO" id="GO:0003677">
    <property type="term" value="F:DNA binding"/>
    <property type="evidence" value="ECO:0007669"/>
    <property type="project" value="InterPro"/>
</dbReference>
<comment type="caution">
    <text evidence="2">The sequence shown here is derived from an EMBL/GenBank/DDBJ whole genome shotgun (WGS) entry which is preliminary data.</text>
</comment>
<reference evidence="2 3" key="1">
    <citation type="journal article" date="2018" name="Int. J. Syst. Bacteriol.">
        <title>Oceaniradius stylonemae gen. nov., sp. nov., isolated from a red alga, Stylonema cornu-cervi.</title>
        <authorList>
            <person name="Jeong S."/>
        </authorList>
    </citation>
    <scope>NUCLEOTIDE SEQUENCE [LARGE SCALE GENOMIC DNA]</scope>
    <source>
        <strain evidence="2 3">StC1</strain>
    </source>
</reference>
<name>A0A3A8AM19_9HYPH</name>
<dbReference type="Pfam" id="PF13276">
    <property type="entry name" value="HTH_21"/>
    <property type="match status" value="1"/>
</dbReference>
<dbReference type="InterPro" id="IPR036397">
    <property type="entry name" value="RNaseH_sf"/>
</dbReference>
<dbReference type="PANTHER" id="PTHR47515:SF1">
    <property type="entry name" value="BLR2054 PROTEIN"/>
    <property type="match status" value="1"/>
</dbReference>
<dbReference type="InterPro" id="IPR025948">
    <property type="entry name" value="HTH-like_dom"/>
</dbReference>
<dbReference type="Proteomes" id="UP000246132">
    <property type="component" value="Unassembled WGS sequence"/>
</dbReference>
<dbReference type="OrthoDB" id="9809060at2"/>
<dbReference type="SUPFAM" id="SSF53098">
    <property type="entry name" value="Ribonuclease H-like"/>
    <property type="match status" value="1"/>
</dbReference>
<dbReference type="GO" id="GO:0004803">
    <property type="term" value="F:transposase activity"/>
    <property type="evidence" value="ECO:0007669"/>
    <property type="project" value="InterPro"/>
</dbReference>
<dbReference type="Pfam" id="PF13683">
    <property type="entry name" value="rve_3"/>
    <property type="match status" value="1"/>
</dbReference>
<dbReference type="SUPFAM" id="SSF46689">
    <property type="entry name" value="Homeodomain-like"/>
    <property type="match status" value="1"/>
</dbReference>
<dbReference type="NCBIfam" id="NF033516">
    <property type="entry name" value="transpos_IS3"/>
    <property type="match status" value="1"/>
</dbReference>
<feature type="domain" description="Integrase catalytic" evidence="1">
    <location>
        <begin position="199"/>
        <end position="360"/>
    </location>
</feature>
<protein>
    <submittedName>
        <fullName evidence="2">IS3 family transposase</fullName>
    </submittedName>
</protein>
<dbReference type="InterPro" id="IPR012337">
    <property type="entry name" value="RNaseH-like_sf"/>
</dbReference>
<dbReference type="PANTHER" id="PTHR47515">
    <property type="entry name" value="LOW CALCIUM RESPONSE LOCUS PROTEIN T"/>
    <property type="match status" value="1"/>
</dbReference>
<dbReference type="InterPro" id="IPR001584">
    <property type="entry name" value="Integrase_cat-core"/>
</dbReference>
<dbReference type="Pfam" id="PF01527">
    <property type="entry name" value="HTH_Tnp_1"/>
    <property type="match status" value="1"/>
</dbReference>
<evidence type="ECO:0000313" key="3">
    <source>
        <dbReference type="Proteomes" id="UP000246132"/>
    </source>
</evidence>
<dbReference type="InterPro" id="IPR002514">
    <property type="entry name" value="Transposase_8"/>
</dbReference>
<evidence type="ECO:0000313" key="2">
    <source>
        <dbReference type="EMBL" id="RKF06963.1"/>
    </source>
</evidence>
<dbReference type="GO" id="GO:0006313">
    <property type="term" value="P:DNA transposition"/>
    <property type="evidence" value="ECO:0007669"/>
    <property type="project" value="InterPro"/>
</dbReference>